<dbReference type="Proteomes" id="UP000256373">
    <property type="component" value="Unassembled WGS sequence"/>
</dbReference>
<dbReference type="AlphaFoldDB" id="A0A3D8YDS9"/>
<reference evidence="2 3" key="1">
    <citation type="submission" date="2018-07" db="EMBL/GenBank/DDBJ databases">
        <title>Dyadobacter roseus sp. nov., isolated from rose rhizosphere soil.</title>
        <authorList>
            <person name="Chen L."/>
        </authorList>
    </citation>
    <scope>NUCLEOTIDE SEQUENCE [LARGE SCALE GENOMIC DNA]</scope>
    <source>
        <strain evidence="2 3">RS19</strain>
    </source>
</reference>
<evidence type="ECO:0008006" key="4">
    <source>
        <dbReference type="Google" id="ProtNLM"/>
    </source>
</evidence>
<organism evidence="2 3">
    <name type="scientific">Dyadobacter luteus</name>
    <dbReference type="NCBI Taxonomy" id="2259619"/>
    <lineage>
        <taxon>Bacteria</taxon>
        <taxon>Pseudomonadati</taxon>
        <taxon>Bacteroidota</taxon>
        <taxon>Cytophagia</taxon>
        <taxon>Cytophagales</taxon>
        <taxon>Spirosomataceae</taxon>
        <taxon>Dyadobacter</taxon>
    </lineage>
</organism>
<feature type="signal peptide" evidence="1">
    <location>
        <begin position="1"/>
        <end position="21"/>
    </location>
</feature>
<dbReference type="RefSeq" id="WP_115829977.1">
    <property type="nucleotide sequence ID" value="NZ_QNUL01000004.1"/>
</dbReference>
<keyword evidence="3" id="KW-1185">Reference proteome</keyword>
<accession>A0A3D8YDS9</accession>
<keyword evidence="1" id="KW-0732">Signal</keyword>
<protein>
    <recommendedName>
        <fullName evidence="4">DUF2911 domain-containing protein</fullName>
    </recommendedName>
</protein>
<dbReference type="EMBL" id="QNUL01000004">
    <property type="protein sequence ID" value="REA62680.1"/>
    <property type="molecule type" value="Genomic_DNA"/>
</dbReference>
<name>A0A3D8YDS9_9BACT</name>
<feature type="chain" id="PRO_5017677930" description="DUF2911 domain-containing protein" evidence="1">
    <location>
        <begin position="22"/>
        <end position="384"/>
    </location>
</feature>
<dbReference type="InterPro" id="IPR021314">
    <property type="entry name" value="DUF2911"/>
</dbReference>
<comment type="caution">
    <text evidence="2">The sequence shown here is derived from an EMBL/GenBank/DDBJ whole genome shotgun (WGS) entry which is preliminary data.</text>
</comment>
<dbReference type="Gene3D" id="2.60.120.560">
    <property type="entry name" value="Exo-inulinase, domain 1"/>
    <property type="match status" value="1"/>
</dbReference>
<evidence type="ECO:0000313" key="2">
    <source>
        <dbReference type="EMBL" id="REA62680.1"/>
    </source>
</evidence>
<sequence>MKKSLVFTLALWIFQCHVLLAQEDKSKRPSPPAVAEQTVNGTTINISYSQPFVKGRDVWDPAGQVAPFGKIWRTGANETTSITFSNDVQLEGKAVAKGNYALFTIPGEKQWTIILNKTIKWGAFSYKEDEDILRVTVPAKKVKSFQEKFNITISPKGIISLNWAELKVEFKIITPKGTASKGVGHAKSAVRTINLVQIAKQSGYKLEGRTVKVLPDDQGVRLDERPESGGGIAWLPDTEFSEGTIEVDIRGKDVLQGSFVGIAFHGSGAKDYDAIYFRPFNFQTTDPVRRIHAVQYISLPNYDWPLLRKDFPDQYEKGINPAPQANDWVHARILVEKDSVHVYVNNNPEPSLTVGLLNKRHKGSVGLWVGAGSGGDFANLKISR</sequence>
<gene>
    <name evidence="2" type="ORF">DSL64_07080</name>
</gene>
<dbReference type="OrthoDB" id="118532at2"/>
<evidence type="ECO:0000313" key="3">
    <source>
        <dbReference type="Proteomes" id="UP000256373"/>
    </source>
</evidence>
<dbReference type="Pfam" id="PF11138">
    <property type="entry name" value="DUF2911"/>
    <property type="match status" value="1"/>
</dbReference>
<evidence type="ECO:0000256" key="1">
    <source>
        <dbReference type="SAM" id="SignalP"/>
    </source>
</evidence>
<proteinExistence type="predicted"/>